<name>A0A845MC33_9RHOB</name>
<gene>
    <name evidence="2" type="ORF">GQE99_19760</name>
</gene>
<evidence type="ECO:0000313" key="3">
    <source>
        <dbReference type="Proteomes" id="UP000467322"/>
    </source>
</evidence>
<proteinExistence type="predicted"/>
<keyword evidence="3" id="KW-1185">Reference proteome</keyword>
<feature type="signal peptide" evidence="1">
    <location>
        <begin position="1"/>
        <end position="18"/>
    </location>
</feature>
<evidence type="ECO:0000313" key="2">
    <source>
        <dbReference type="EMBL" id="MZR15261.1"/>
    </source>
</evidence>
<keyword evidence="1" id="KW-0732">Signal</keyword>
<reference evidence="2 3" key="1">
    <citation type="submission" date="2019-12" db="EMBL/GenBank/DDBJ databases">
        <title>Maritimibacter sp. nov. sp. isolated from sea sand.</title>
        <authorList>
            <person name="Kim J."/>
            <person name="Jeong S.E."/>
            <person name="Jung H.S."/>
            <person name="Jeon C.O."/>
        </authorList>
    </citation>
    <scope>NUCLEOTIDE SEQUENCE [LARGE SCALE GENOMIC DNA]</scope>
    <source>
        <strain evidence="2 3">DP07</strain>
    </source>
</reference>
<feature type="chain" id="PRO_5032991952" evidence="1">
    <location>
        <begin position="19"/>
        <end position="152"/>
    </location>
</feature>
<dbReference type="EMBL" id="WTUX01000022">
    <property type="protein sequence ID" value="MZR15261.1"/>
    <property type="molecule type" value="Genomic_DNA"/>
</dbReference>
<evidence type="ECO:0000256" key="1">
    <source>
        <dbReference type="SAM" id="SignalP"/>
    </source>
</evidence>
<dbReference type="RefSeq" id="WP_161353676.1">
    <property type="nucleotide sequence ID" value="NZ_WTUX01000022.1"/>
</dbReference>
<accession>A0A845MC33</accession>
<sequence>MTRLLPVLLALLASPALAQPNVAPCDWRAAATNIAEPWAENTRTFANGEVRLAKMDVGEPAAGGFHLFVLSPPREEMGHRQCRIVSYDDTIGFAAIDFYGLGATYDPARGLMFTLPVQIANDSATGFVDALLSVTVNQATGEIGTRVDLGFD</sequence>
<protein>
    <submittedName>
        <fullName evidence="2">Uncharacterized protein</fullName>
    </submittedName>
</protein>
<dbReference type="AlphaFoldDB" id="A0A845MC33"/>
<dbReference type="Proteomes" id="UP000467322">
    <property type="component" value="Unassembled WGS sequence"/>
</dbReference>
<comment type="caution">
    <text evidence="2">The sequence shown here is derived from an EMBL/GenBank/DDBJ whole genome shotgun (WGS) entry which is preliminary data.</text>
</comment>
<organism evidence="2 3">
    <name type="scientific">Maritimibacter harenae</name>
    <dbReference type="NCBI Taxonomy" id="2606218"/>
    <lineage>
        <taxon>Bacteria</taxon>
        <taxon>Pseudomonadati</taxon>
        <taxon>Pseudomonadota</taxon>
        <taxon>Alphaproteobacteria</taxon>
        <taxon>Rhodobacterales</taxon>
        <taxon>Roseobacteraceae</taxon>
        <taxon>Maritimibacter</taxon>
    </lineage>
</organism>